<dbReference type="PANTHER" id="PTHR31731">
    <property type="match status" value="1"/>
</dbReference>
<organism evidence="3 4">
    <name type="scientific">Ceratopteris richardii</name>
    <name type="common">Triangle waterfern</name>
    <dbReference type="NCBI Taxonomy" id="49495"/>
    <lineage>
        <taxon>Eukaryota</taxon>
        <taxon>Viridiplantae</taxon>
        <taxon>Streptophyta</taxon>
        <taxon>Embryophyta</taxon>
        <taxon>Tracheophyta</taxon>
        <taxon>Polypodiopsida</taxon>
        <taxon>Polypodiidae</taxon>
        <taxon>Polypodiales</taxon>
        <taxon>Pteridineae</taxon>
        <taxon>Pteridaceae</taxon>
        <taxon>Parkerioideae</taxon>
        <taxon>Ceratopteris</taxon>
    </lineage>
</organism>
<gene>
    <name evidence="3" type="ORF">KP509_27G038100</name>
</gene>
<dbReference type="InterPro" id="IPR027923">
    <property type="entry name" value="Hydrophob_seed_dom"/>
</dbReference>
<comment type="caution">
    <text evidence="3">The sequence shown here is derived from an EMBL/GenBank/DDBJ whole genome shotgun (WGS) entry which is preliminary data.</text>
</comment>
<dbReference type="Proteomes" id="UP000825935">
    <property type="component" value="Chromosome 27"/>
</dbReference>
<feature type="signal peptide" evidence="1">
    <location>
        <begin position="1"/>
        <end position="25"/>
    </location>
</feature>
<name>A0A8T2RHP1_CERRI</name>
<evidence type="ECO:0000256" key="1">
    <source>
        <dbReference type="SAM" id="SignalP"/>
    </source>
</evidence>
<evidence type="ECO:0000313" key="4">
    <source>
        <dbReference type="Proteomes" id="UP000825935"/>
    </source>
</evidence>
<dbReference type="Pfam" id="PF14547">
    <property type="entry name" value="Hydrophob_seed"/>
    <property type="match status" value="1"/>
</dbReference>
<dbReference type="SUPFAM" id="SSF47699">
    <property type="entry name" value="Bifunctional inhibitor/lipid-transfer protein/seed storage 2S albumin"/>
    <property type="match status" value="1"/>
</dbReference>
<sequence length="128" mass="13318">MSFSKCALFVALAFLINIVAIAVSACPYCDKSPSHGSSPVGGVRTCPVDIIQLHVCSPLLTGLLGTPAQTDCCALLGVVGLELDICLRTAIDAKVFGVIDLHIPKLDIIAKIATVCGRTLPPNFTCPP</sequence>
<keyword evidence="1" id="KW-0732">Signal</keyword>
<feature type="chain" id="PRO_5035926050" description="Hydrophobic seed protein domain-containing protein" evidence="1">
    <location>
        <begin position="26"/>
        <end position="128"/>
    </location>
</feature>
<dbReference type="Gene3D" id="1.10.110.10">
    <property type="entry name" value="Plant lipid-transfer and hydrophobic proteins"/>
    <property type="match status" value="1"/>
</dbReference>
<dbReference type="OMA" id="HKECCPL"/>
<feature type="domain" description="Hydrophobic seed protein" evidence="2">
    <location>
        <begin position="45"/>
        <end position="127"/>
    </location>
</feature>
<dbReference type="PROSITE" id="PS51257">
    <property type="entry name" value="PROKAR_LIPOPROTEIN"/>
    <property type="match status" value="1"/>
</dbReference>
<dbReference type="InterPro" id="IPR051636">
    <property type="entry name" value="Plant_LTP/defense-related"/>
</dbReference>
<protein>
    <recommendedName>
        <fullName evidence="2">Hydrophobic seed protein domain-containing protein</fullName>
    </recommendedName>
</protein>
<proteinExistence type="predicted"/>
<keyword evidence="4" id="KW-1185">Reference proteome</keyword>
<reference evidence="3 4" key="1">
    <citation type="submission" date="2021-08" db="EMBL/GenBank/DDBJ databases">
        <title>WGS assembly of Ceratopteris richardii.</title>
        <authorList>
            <person name="Marchant D.B."/>
            <person name="Chen G."/>
            <person name="Jenkins J."/>
            <person name="Shu S."/>
            <person name="Leebens-Mack J."/>
            <person name="Grimwood J."/>
            <person name="Schmutz J."/>
            <person name="Soltis P."/>
            <person name="Soltis D."/>
            <person name="Chen Z.-H."/>
        </authorList>
    </citation>
    <scope>NUCLEOTIDE SEQUENCE [LARGE SCALE GENOMIC DNA]</scope>
    <source>
        <strain evidence="3">Whitten #5841</strain>
        <tissue evidence="3">Leaf</tissue>
    </source>
</reference>
<evidence type="ECO:0000259" key="2">
    <source>
        <dbReference type="Pfam" id="PF14547"/>
    </source>
</evidence>
<dbReference type="OrthoDB" id="696558at2759"/>
<dbReference type="AlphaFoldDB" id="A0A8T2RHP1"/>
<evidence type="ECO:0000313" key="3">
    <source>
        <dbReference type="EMBL" id="KAH7295227.1"/>
    </source>
</evidence>
<accession>A0A8T2RHP1</accession>
<dbReference type="InterPro" id="IPR036312">
    <property type="entry name" value="Bifun_inhib/LTP/seed_sf"/>
</dbReference>
<dbReference type="EMBL" id="CM035432">
    <property type="protein sequence ID" value="KAH7295227.1"/>
    <property type="molecule type" value="Genomic_DNA"/>
</dbReference>